<dbReference type="Proteomes" id="UP001500689">
    <property type="component" value="Unassembled WGS sequence"/>
</dbReference>
<gene>
    <name evidence="1" type="ORF">GCM10022222_85700</name>
</gene>
<organism evidence="1 2">
    <name type="scientific">Amycolatopsis ultiminotia</name>
    <dbReference type="NCBI Taxonomy" id="543629"/>
    <lineage>
        <taxon>Bacteria</taxon>
        <taxon>Bacillati</taxon>
        <taxon>Actinomycetota</taxon>
        <taxon>Actinomycetes</taxon>
        <taxon>Pseudonocardiales</taxon>
        <taxon>Pseudonocardiaceae</taxon>
        <taxon>Amycolatopsis</taxon>
    </lineage>
</organism>
<protein>
    <submittedName>
        <fullName evidence="1">Uncharacterized protein</fullName>
    </submittedName>
</protein>
<dbReference type="RefSeq" id="WP_344869414.1">
    <property type="nucleotide sequence ID" value="NZ_BAAAZN010000037.1"/>
</dbReference>
<proteinExistence type="predicted"/>
<name>A0ABP6YQX3_9PSEU</name>
<dbReference type="EMBL" id="BAAAZN010000037">
    <property type="protein sequence ID" value="GAA3587962.1"/>
    <property type="molecule type" value="Genomic_DNA"/>
</dbReference>
<accession>A0ABP6YQX3</accession>
<comment type="caution">
    <text evidence="1">The sequence shown here is derived from an EMBL/GenBank/DDBJ whole genome shotgun (WGS) entry which is preliminary data.</text>
</comment>
<evidence type="ECO:0000313" key="2">
    <source>
        <dbReference type="Proteomes" id="UP001500689"/>
    </source>
</evidence>
<reference evidence="2" key="1">
    <citation type="journal article" date="2019" name="Int. J. Syst. Evol. Microbiol.">
        <title>The Global Catalogue of Microorganisms (GCM) 10K type strain sequencing project: providing services to taxonomists for standard genome sequencing and annotation.</title>
        <authorList>
            <consortium name="The Broad Institute Genomics Platform"/>
            <consortium name="The Broad Institute Genome Sequencing Center for Infectious Disease"/>
            <person name="Wu L."/>
            <person name="Ma J."/>
        </authorList>
    </citation>
    <scope>NUCLEOTIDE SEQUENCE [LARGE SCALE GENOMIC DNA]</scope>
    <source>
        <strain evidence="2">JCM 16898</strain>
    </source>
</reference>
<evidence type="ECO:0000313" key="1">
    <source>
        <dbReference type="EMBL" id="GAA3587962.1"/>
    </source>
</evidence>
<sequence length="333" mass="37071">MTKNRSKAVRGRQGYTNEQYCRALKEISNLDRDTALIPEASFEQAQFEAEILEKVGYGIDPQNIKPGPQHPFGISSVTPRENDLELLLHNSGDSIKDFVSKIAPMVREGTGNLSGIPGLRADFAKRGAILRRLHASGKVMLPGIGPDVWQAAIRQTFPDPDFFDTAYQGDADKLHDEEAYMIETYPMVDDGESHAVAVKILSGLLRRVHAFRARTRMEFTDLWFNFFGDGGAVINIEWAGDLTHHEIVTRLLAPRFGLPLNADKSEHCYCEPCAAETYSFELRECSGLDIVLYLRRNRMYENEHTVRPSGACQLAGTASALTNSGRRGISHAS</sequence>
<keyword evidence="2" id="KW-1185">Reference proteome</keyword>